<evidence type="ECO:0000259" key="1">
    <source>
        <dbReference type="PROSITE" id="PS50213"/>
    </source>
</evidence>
<evidence type="ECO:0000313" key="3">
    <source>
        <dbReference type="Proteomes" id="UP000070544"/>
    </source>
</evidence>
<dbReference type="EMBL" id="KQ965739">
    <property type="protein sequence ID" value="KXS19323.1"/>
    <property type="molecule type" value="Genomic_DNA"/>
</dbReference>
<dbReference type="InterPro" id="IPR000782">
    <property type="entry name" value="FAS1_domain"/>
</dbReference>
<dbReference type="Gene3D" id="2.30.180.10">
    <property type="entry name" value="FAS1 domain"/>
    <property type="match status" value="1"/>
</dbReference>
<dbReference type="AlphaFoldDB" id="A0A139ARZ7"/>
<dbReference type="InterPro" id="IPR050904">
    <property type="entry name" value="Adhesion/Biosynth-related"/>
</dbReference>
<dbReference type="PANTHER" id="PTHR10900">
    <property type="entry name" value="PERIOSTIN-RELATED"/>
    <property type="match status" value="1"/>
</dbReference>
<dbReference type="InterPro" id="IPR036378">
    <property type="entry name" value="FAS1_dom_sf"/>
</dbReference>
<dbReference type="Proteomes" id="UP000070544">
    <property type="component" value="Unassembled WGS sequence"/>
</dbReference>
<organism evidence="2 3">
    <name type="scientific">Gonapodya prolifera (strain JEL478)</name>
    <name type="common">Monoblepharis prolifera</name>
    <dbReference type="NCBI Taxonomy" id="1344416"/>
    <lineage>
        <taxon>Eukaryota</taxon>
        <taxon>Fungi</taxon>
        <taxon>Fungi incertae sedis</taxon>
        <taxon>Chytridiomycota</taxon>
        <taxon>Chytridiomycota incertae sedis</taxon>
        <taxon>Monoblepharidomycetes</taxon>
        <taxon>Monoblepharidales</taxon>
        <taxon>Gonapodyaceae</taxon>
        <taxon>Gonapodya</taxon>
    </lineage>
</organism>
<dbReference type="PROSITE" id="PS50213">
    <property type="entry name" value="FAS1"/>
    <property type="match status" value="1"/>
</dbReference>
<keyword evidence="3" id="KW-1185">Reference proteome</keyword>
<dbReference type="Pfam" id="PF02469">
    <property type="entry name" value="Fasciclin"/>
    <property type="match status" value="1"/>
</dbReference>
<proteinExistence type="predicted"/>
<dbReference type="PANTHER" id="PTHR10900:SF77">
    <property type="entry name" value="FI19380P1"/>
    <property type="match status" value="1"/>
</dbReference>
<evidence type="ECO:0000313" key="2">
    <source>
        <dbReference type="EMBL" id="KXS19323.1"/>
    </source>
</evidence>
<reference evidence="2 3" key="1">
    <citation type="journal article" date="2015" name="Genome Biol. Evol.">
        <title>Phylogenomic analyses indicate that early fungi evolved digesting cell walls of algal ancestors of land plants.</title>
        <authorList>
            <person name="Chang Y."/>
            <person name="Wang S."/>
            <person name="Sekimoto S."/>
            <person name="Aerts A.L."/>
            <person name="Choi C."/>
            <person name="Clum A."/>
            <person name="LaButti K.M."/>
            <person name="Lindquist E.A."/>
            <person name="Yee Ngan C."/>
            <person name="Ohm R.A."/>
            <person name="Salamov A.A."/>
            <person name="Grigoriev I.V."/>
            <person name="Spatafora J.W."/>
            <person name="Berbee M.L."/>
        </authorList>
    </citation>
    <scope>NUCLEOTIDE SEQUENCE [LARGE SCALE GENOMIC DNA]</scope>
    <source>
        <strain evidence="2 3">JEL478</strain>
    </source>
</reference>
<protein>
    <recommendedName>
        <fullName evidence="1">FAS1 domain-containing protein</fullName>
    </recommendedName>
</protein>
<feature type="domain" description="FAS1" evidence="1">
    <location>
        <begin position="63"/>
        <end position="206"/>
    </location>
</feature>
<accession>A0A139ARZ7</accession>
<gene>
    <name evidence="2" type="ORF">M427DRAFT_42088</name>
</gene>
<dbReference type="OrthoDB" id="7700931at2759"/>
<dbReference type="SUPFAM" id="SSF82153">
    <property type="entry name" value="FAS1 domain"/>
    <property type="match status" value="1"/>
</dbReference>
<name>A0A139ARZ7_GONPJ</name>
<dbReference type="GO" id="GO:0005615">
    <property type="term" value="C:extracellular space"/>
    <property type="evidence" value="ECO:0007669"/>
    <property type="project" value="TreeGrafter"/>
</dbReference>
<sequence>MSQVLRCDSRGGQHFVNIAKIIESNLGVSSVACRPDLQSLKSFSRKTANGMIHVINRVLVHPPDLFELSFVLPSELSVFTSAVQRVGLDCIIKSGEAVTVFAPTNGTFHALSLRDLLCLFSPLGRSTLNLLTGPKGNATLIARAIKRSGWISYLGKATQKVFNTVGIRKTEVANINWRVVINDKVEVWFADTTAENGVAHLTNRLPVPPGLNITQEAEKLAFRR</sequence>